<dbReference type="SUPFAM" id="SSF58104">
    <property type="entry name" value="Methyl-accepting chemotaxis protein (MCP) signaling domain"/>
    <property type="match status" value="1"/>
</dbReference>
<sequence length="630" mass="67947">MRFLDGMKLRTRLMLAVFLLVAGAIAPLSILVKRSSEDALREQIHATLQAEAEGLRELVEAALTEREGNARSWAEDSIVRGALLFDTFDKSDAVLASLKKRHASFAGLVLFSEDGRALSASTPALLASFAGREQEVRQTTWFRGALENRLDDQSLAQVDPFFQKRVLPFAVPVISPISDSRIGILLAAYDWGHVGTEVAEALARARERGQQSFALEVLSAEGTPLFDSRQDGAPRVANALRFEAVDGRTEVDVGDGWRFVATVSPKEAYTALNRGALIAGSLTAAALVLSMLGSWWLARSVTRPITTLSEVVGSIVREGDLTQQVEVPSRRDEVGELAAAFSQMMSHLRESTTSLQQGTRVLGQTVAELTSAAAQQERNLSRQAAALQETQSTAQEIKQTSLMAAERSQEVLGVTARARDVGSAGEATVSASLQGFEQLREQVGRMAGSITALEERTRQIGGITQSVKDLADQSNMLALNAAIEAVRSGEHGKGFGVVAREIRSLADQSISSTARVREILDDVQRAIRDTSLLSEEGQRRTEVGLTQVRASGESLRELAGIIQDNASAAQQIATAVSQQNAGVAQIFTAVTDLSRMMEETLQGMKGTQQTTQALREVAQRMEVAAGTYRV</sequence>
<evidence type="ECO:0000256" key="3">
    <source>
        <dbReference type="ARBA" id="ARBA00022500"/>
    </source>
</evidence>
<keyword evidence="7 9" id="KW-0807">Transducer</keyword>
<keyword evidence="3" id="KW-0145">Chemotaxis</keyword>
<evidence type="ECO:0000313" key="13">
    <source>
        <dbReference type="EMBL" id="ATB46598.1"/>
    </source>
</evidence>
<keyword evidence="4 10" id="KW-0812">Transmembrane</keyword>
<feature type="domain" description="HAMP" evidence="12">
    <location>
        <begin position="299"/>
        <end position="353"/>
    </location>
</feature>
<dbReference type="Pfam" id="PF00015">
    <property type="entry name" value="MCPsignal"/>
    <property type="match status" value="1"/>
</dbReference>
<organism evidence="13 14">
    <name type="scientific">Corallococcus macrosporus DSM 14697</name>
    <dbReference type="NCBI Taxonomy" id="1189310"/>
    <lineage>
        <taxon>Bacteria</taxon>
        <taxon>Pseudomonadati</taxon>
        <taxon>Myxococcota</taxon>
        <taxon>Myxococcia</taxon>
        <taxon>Myxococcales</taxon>
        <taxon>Cystobacterineae</taxon>
        <taxon>Myxococcaceae</taxon>
        <taxon>Corallococcus</taxon>
    </lineage>
</organism>
<evidence type="ECO:0000256" key="5">
    <source>
        <dbReference type="ARBA" id="ARBA00022989"/>
    </source>
</evidence>
<evidence type="ECO:0000256" key="1">
    <source>
        <dbReference type="ARBA" id="ARBA00004651"/>
    </source>
</evidence>
<dbReference type="InterPro" id="IPR003660">
    <property type="entry name" value="HAMP_dom"/>
</dbReference>
<comment type="subcellular location">
    <subcellularLocation>
        <location evidence="1">Cell membrane</location>
        <topology evidence="1">Multi-pass membrane protein</topology>
    </subcellularLocation>
</comment>
<comment type="similarity">
    <text evidence="8">Belongs to the methyl-accepting chemotaxis (MCP) protein family.</text>
</comment>
<dbReference type="Proteomes" id="UP000217343">
    <property type="component" value="Chromosome"/>
</dbReference>
<dbReference type="EMBL" id="CP022203">
    <property type="protein sequence ID" value="ATB46598.1"/>
    <property type="molecule type" value="Genomic_DNA"/>
</dbReference>
<keyword evidence="14" id="KW-1185">Reference proteome</keyword>
<dbReference type="InterPro" id="IPR033479">
    <property type="entry name" value="dCache_1"/>
</dbReference>
<reference evidence="13 14" key="1">
    <citation type="submission" date="2017-06" db="EMBL/GenBank/DDBJ databases">
        <title>Sequencing and comparative analysis of myxobacterial genomes.</title>
        <authorList>
            <person name="Rupp O."/>
            <person name="Goesmann A."/>
            <person name="Sogaard-Andersen L."/>
        </authorList>
    </citation>
    <scope>NUCLEOTIDE SEQUENCE [LARGE SCALE GENOMIC DNA]</scope>
    <source>
        <strain evidence="13 14">DSM 14697</strain>
    </source>
</reference>
<dbReference type="Gene3D" id="6.10.340.10">
    <property type="match status" value="1"/>
</dbReference>
<dbReference type="GO" id="GO:0005886">
    <property type="term" value="C:plasma membrane"/>
    <property type="evidence" value="ECO:0007669"/>
    <property type="project" value="UniProtKB-SubCell"/>
</dbReference>
<dbReference type="SMART" id="SM00283">
    <property type="entry name" value="MA"/>
    <property type="match status" value="1"/>
</dbReference>
<dbReference type="InterPro" id="IPR004089">
    <property type="entry name" value="MCPsignal_dom"/>
</dbReference>
<evidence type="ECO:0000256" key="6">
    <source>
        <dbReference type="ARBA" id="ARBA00023136"/>
    </source>
</evidence>
<gene>
    <name evidence="13" type="ORF">MYMAC_002203</name>
</gene>
<evidence type="ECO:0000256" key="10">
    <source>
        <dbReference type="SAM" id="Phobius"/>
    </source>
</evidence>
<feature type="domain" description="Methyl-accepting transducer" evidence="11">
    <location>
        <begin position="351"/>
        <end position="594"/>
    </location>
</feature>
<name>A0A250JSG0_9BACT</name>
<dbReference type="RefSeq" id="WP_095958066.1">
    <property type="nucleotide sequence ID" value="NZ_CP022203.1"/>
</dbReference>
<evidence type="ECO:0000256" key="8">
    <source>
        <dbReference type="ARBA" id="ARBA00029447"/>
    </source>
</evidence>
<evidence type="ECO:0000256" key="2">
    <source>
        <dbReference type="ARBA" id="ARBA00022475"/>
    </source>
</evidence>
<dbReference type="PROSITE" id="PS50111">
    <property type="entry name" value="CHEMOTAXIS_TRANSDUC_2"/>
    <property type="match status" value="1"/>
</dbReference>
<dbReference type="KEGG" id="mmas:MYMAC_002203"/>
<keyword evidence="2" id="KW-1003">Cell membrane</keyword>
<evidence type="ECO:0000313" key="14">
    <source>
        <dbReference type="Proteomes" id="UP000217343"/>
    </source>
</evidence>
<dbReference type="GO" id="GO:0006935">
    <property type="term" value="P:chemotaxis"/>
    <property type="evidence" value="ECO:0007669"/>
    <property type="project" value="UniProtKB-KW"/>
</dbReference>
<dbReference type="GO" id="GO:0007165">
    <property type="term" value="P:signal transduction"/>
    <property type="evidence" value="ECO:0007669"/>
    <property type="project" value="UniProtKB-KW"/>
</dbReference>
<dbReference type="PANTHER" id="PTHR32089">
    <property type="entry name" value="METHYL-ACCEPTING CHEMOTAXIS PROTEIN MCPB"/>
    <property type="match status" value="1"/>
</dbReference>
<keyword evidence="6 10" id="KW-0472">Membrane</keyword>
<evidence type="ECO:0000256" key="9">
    <source>
        <dbReference type="PROSITE-ProRule" id="PRU00284"/>
    </source>
</evidence>
<evidence type="ECO:0000256" key="7">
    <source>
        <dbReference type="ARBA" id="ARBA00023224"/>
    </source>
</evidence>
<dbReference type="PROSITE" id="PS50885">
    <property type="entry name" value="HAMP"/>
    <property type="match status" value="1"/>
</dbReference>
<feature type="transmembrane region" description="Helical" evidence="10">
    <location>
        <begin position="12"/>
        <end position="32"/>
    </location>
</feature>
<evidence type="ECO:0000259" key="11">
    <source>
        <dbReference type="PROSITE" id="PS50111"/>
    </source>
</evidence>
<dbReference type="AlphaFoldDB" id="A0A250JSG0"/>
<evidence type="ECO:0000259" key="12">
    <source>
        <dbReference type="PROSITE" id="PS50885"/>
    </source>
</evidence>
<protein>
    <submittedName>
        <fullName evidence="13">Chemotaxis protein</fullName>
    </submittedName>
</protein>
<dbReference type="CDD" id="cd06225">
    <property type="entry name" value="HAMP"/>
    <property type="match status" value="1"/>
</dbReference>
<evidence type="ECO:0000256" key="4">
    <source>
        <dbReference type="ARBA" id="ARBA00022692"/>
    </source>
</evidence>
<dbReference type="Pfam" id="PF00672">
    <property type="entry name" value="HAMP"/>
    <property type="match status" value="1"/>
</dbReference>
<proteinExistence type="inferred from homology"/>
<dbReference type="Gene3D" id="1.10.287.950">
    <property type="entry name" value="Methyl-accepting chemotaxis protein"/>
    <property type="match status" value="1"/>
</dbReference>
<dbReference type="Pfam" id="PF02743">
    <property type="entry name" value="dCache_1"/>
    <property type="match status" value="1"/>
</dbReference>
<dbReference type="PANTHER" id="PTHR32089:SF112">
    <property type="entry name" value="LYSOZYME-LIKE PROTEIN-RELATED"/>
    <property type="match status" value="1"/>
</dbReference>
<keyword evidence="5 10" id="KW-1133">Transmembrane helix</keyword>
<dbReference type="OrthoDB" id="5498895at2"/>
<dbReference type="SMART" id="SM00304">
    <property type="entry name" value="HAMP"/>
    <property type="match status" value="1"/>
</dbReference>
<accession>A0A250JSG0</accession>